<feature type="transmembrane region" description="Helical" evidence="1">
    <location>
        <begin position="7"/>
        <end position="28"/>
    </location>
</feature>
<gene>
    <name evidence="2" type="ORF">METZ01_LOCUS79053</name>
</gene>
<dbReference type="InterPro" id="IPR021836">
    <property type="entry name" value="DUF3429"/>
</dbReference>
<keyword evidence="1" id="KW-0472">Membrane</keyword>
<evidence type="ECO:0000313" key="2">
    <source>
        <dbReference type="EMBL" id="SVA26199.1"/>
    </source>
</evidence>
<dbReference type="Pfam" id="PF11911">
    <property type="entry name" value="DUF3429"/>
    <property type="match status" value="1"/>
</dbReference>
<evidence type="ECO:0000256" key="1">
    <source>
        <dbReference type="SAM" id="Phobius"/>
    </source>
</evidence>
<feature type="transmembrane region" description="Helical" evidence="1">
    <location>
        <begin position="34"/>
        <end position="55"/>
    </location>
</feature>
<protein>
    <recommendedName>
        <fullName evidence="3">DUF3429 domain-containing protein</fullName>
    </recommendedName>
</protein>
<proteinExistence type="predicted"/>
<feature type="transmembrane region" description="Helical" evidence="1">
    <location>
        <begin position="94"/>
        <end position="116"/>
    </location>
</feature>
<dbReference type="PANTHER" id="PTHR15887">
    <property type="entry name" value="TRANSMEMBRANE PROTEIN 69"/>
    <property type="match status" value="1"/>
</dbReference>
<evidence type="ECO:0008006" key="3">
    <source>
        <dbReference type="Google" id="ProtNLM"/>
    </source>
</evidence>
<sequence length="146" mass="16514">MGQRQSIILGIFGLIPFIFLIIACFITPPDEAVYELLIFIYVSYAAVISSFLGGIQWGLITASAKKIYSVFLPLFITTVPCLIAWSALLTLKNLTTSLILIIVSFLVSSLHDYYLYQKKLTPHWFLNLRMPLSLVVIILTSILFFF</sequence>
<keyword evidence="1" id="KW-1133">Transmembrane helix</keyword>
<dbReference type="AlphaFoldDB" id="A0A381UDI7"/>
<feature type="transmembrane region" description="Helical" evidence="1">
    <location>
        <begin position="67"/>
        <end position="88"/>
    </location>
</feature>
<organism evidence="2">
    <name type="scientific">marine metagenome</name>
    <dbReference type="NCBI Taxonomy" id="408172"/>
    <lineage>
        <taxon>unclassified sequences</taxon>
        <taxon>metagenomes</taxon>
        <taxon>ecological metagenomes</taxon>
    </lineage>
</organism>
<keyword evidence="1" id="KW-0812">Transmembrane</keyword>
<name>A0A381UDI7_9ZZZZ</name>
<dbReference type="EMBL" id="UINC01006216">
    <property type="protein sequence ID" value="SVA26199.1"/>
    <property type="molecule type" value="Genomic_DNA"/>
</dbReference>
<reference evidence="2" key="1">
    <citation type="submission" date="2018-05" db="EMBL/GenBank/DDBJ databases">
        <authorList>
            <person name="Lanie J.A."/>
            <person name="Ng W.-L."/>
            <person name="Kazmierczak K.M."/>
            <person name="Andrzejewski T.M."/>
            <person name="Davidsen T.M."/>
            <person name="Wayne K.J."/>
            <person name="Tettelin H."/>
            <person name="Glass J.I."/>
            <person name="Rusch D."/>
            <person name="Podicherti R."/>
            <person name="Tsui H.-C.T."/>
            <person name="Winkler M.E."/>
        </authorList>
    </citation>
    <scope>NUCLEOTIDE SEQUENCE</scope>
</reference>
<dbReference type="PANTHER" id="PTHR15887:SF1">
    <property type="entry name" value="TRANSMEMBRANE PROTEIN 69"/>
    <property type="match status" value="1"/>
</dbReference>
<feature type="transmembrane region" description="Helical" evidence="1">
    <location>
        <begin position="128"/>
        <end position="145"/>
    </location>
</feature>
<accession>A0A381UDI7</accession>
<dbReference type="PROSITE" id="PS51257">
    <property type="entry name" value="PROKAR_LIPOPROTEIN"/>
    <property type="match status" value="1"/>
</dbReference>